<keyword evidence="1" id="KW-0472">Membrane</keyword>
<protein>
    <submittedName>
        <fullName evidence="3">Uncharacterized protein</fullName>
    </submittedName>
</protein>
<sequence>MGKPGLLFLLVVWCMVCAVSGEVRTFRSPAFNLGPGDVENKYYWMEMPSGHVGLKSFNGEVVGEDGNPVPLSEVYLHHWVAFKENVKKEGKKEIRSSPNAGTCQRKTLTQFFGLGSETRRTDYYLPDPYVIETGNPKDIPEGFEERWMLNVHAIDTRGAVNPGHCLECRCASYNVSVTEFGKKVPEEYIGGLECCIDGDHCALKEGVHGAKRNLYFQYTVEYFPMEKSLRPVRVYIFDVTDDRKSVEEVPRCKVEYNVPPCDPSNDIICRHEMHALAWLPEKKEVDVIYGVGHLHAGGVSISLHGENGNKEICTANAVYGTGHEAGNETGYIVGMGSCYPEIGTLKIKPGETLNLKSAYNSDELHTGVMGLVYLVVADPLPDNHRNPSFWTITAAVVSIAVAVAVIAVSLTRYAQLKRSDMGYESLDQA</sequence>
<evidence type="ECO:0000313" key="4">
    <source>
        <dbReference type="Proteomes" id="UP001605036"/>
    </source>
</evidence>
<evidence type="ECO:0000256" key="1">
    <source>
        <dbReference type="SAM" id="Phobius"/>
    </source>
</evidence>
<keyword evidence="2" id="KW-0732">Signal</keyword>
<evidence type="ECO:0000313" key="3">
    <source>
        <dbReference type="EMBL" id="KAL2652089.1"/>
    </source>
</evidence>
<feature type="transmembrane region" description="Helical" evidence="1">
    <location>
        <begin position="389"/>
        <end position="411"/>
    </location>
</feature>
<dbReference type="PANTHER" id="PTHR33390:SF1">
    <property type="entry name" value="STRESS UP-REGULATED NOD 19 PROTEIN"/>
    <property type="match status" value="1"/>
</dbReference>
<accession>A0ABD1ZPE4</accession>
<keyword evidence="1" id="KW-0812">Transmembrane</keyword>
<dbReference type="PANTHER" id="PTHR33390">
    <property type="entry name" value="STRESS UP-REGULATED NOD 19 PROTEIN"/>
    <property type="match status" value="1"/>
</dbReference>
<keyword evidence="4" id="KW-1185">Reference proteome</keyword>
<dbReference type="AlphaFoldDB" id="A0ABD1ZPE4"/>
<proteinExistence type="predicted"/>
<organism evidence="3 4">
    <name type="scientific">Riccia fluitans</name>
    <dbReference type="NCBI Taxonomy" id="41844"/>
    <lineage>
        <taxon>Eukaryota</taxon>
        <taxon>Viridiplantae</taxon>
        <taxon>Streptophyta</taxon>
        <taxon>Embryophyta</taxon>
        <taxon>Marchantiophyta</taxon>
        <taxon>Marchantiopsida</taxon>
        <taxon>Marchantiidae</taxon>
        <taxon>Marchantiales</taxon>
        <taxon>Ricciaceae</taxon>
        <taxon>Riccia</taxon>
    </lineage>
</organism>
<reference evidence="3 4" key="1">
    <citation type="submission" date="2024-09" db="EMBL/GenBank/DDBJ databases">
        <title>Chromosome-scale assembly of Riccia fluitans.</title>
        <authorList>
            <person name="Paukszto L."/>
            <person name="Sawicki J."/>
            <person name="Karawczyk K."/>
            <person name="Piernik-Szablinska J."/>
            <person name="Szczecinska M."/>
            <person name="Mazdziarz M."/>
        </authorList>
    </citation>
    <scope>NUCLEOTIDE SEQUENCE [LARGE SCALE GENOMIC DNA]</scope>
    <source>
        <strain evidence="3">Rf_01</strain>
        <tissue evidence="3">Aerial parts of the thallus</tissue>
    </source>
</reference>
<dbReference type="Pfam" id="PF07712">
    <property type="entry name" value="SURNod19"/>
    <property type="match status" value="1"/>
</dbReference>
<feature type="chain" id="PRO_5044781691" evidence="2">
    <location>
        <begin position="22"/>
        <end position="429"/>
    </location>
</feature>
<evidence type="ECO:0000256" key="2">
    <source>
        <dbReference type="SAM" id="SignalP"/>
    </source>
</evidence>
<dbReference type="EMBL" id="JBHFFA010000001">
    <property type="protein sequence ID" value="KAL2652089.1"/>
    <property type="molecule type" value="Genomic_DNA"/>
</dbReference>
<dbReference type="InterPro" id="IPR011692">
    <property type="entry name" value="Stress_up-reg_Nod19"/>
</dbReference>
<gene>
    <name evidence="3" type="ORF">R1flu_020217</name>
</gene>
<keyword evidence="1" id="KW-1133">Transmembrane helix</keyword>
<dbReference type="Proteomes" id="UP001605036">
    <property type="component" value="Unassembled WGS sequence"/>
</dbReference>
<name>A0ABD1ZPE4_9MARC</name>
<comment type="caution">
    <text evidence="3">The sequence shown here is derived from an EMBL/GenBank/DDBJ whole genome shotgun (WGS) entry which is preliminary data.</text>
</comment>
<feature type="signal peptide" evidence="2">
    <location>
        <begin position="1"/>
        <end position="21"/>
    </location>
</feature>